<keyword evidence="3 7" id="KW-0067">ATP-binding</keyword>
<evidence type="ECO:0000259" key="6">
    <source>
        <dbReference type="PROSITE" id="PS50893"/>
    </source>
</evidence>
<dbReference type="EMBL" id="FAOO01000005">
    <property type="protein sequence ID" value="CUU04169.1"/>
    <property type="molecule type" value="Genomic_DNA"/>
</dbReference>
<dbReference type="InterPro" id="IPR003593">
    <property type="entry name" value="AAA+_ATPase"/>
</dbReference>
<dbReference type="SUPFAM" id="SSF52540">
    <property type="entry name" value="P-loop containing nucleoside triphosphate hydrolases"/>
    <property type="match status" value="1"/>
</dbReference>
<keyword evidence="8" id="KW-1185">Reference proteome</keyword>
<evidence type="ECO:0000313" key="7">
    <source>
        <dbReference type="EMBL" id="CUU04169.1"/>
    </source>
</evidence>
<comment type="function">
    <text evidence="5">Part of the ABC transporter complex HmuTUV involved in hemin import. Responsible for energy coupling to the transport system.</text>
</comment>
<dbReference type="STRING" id="1643428.GCA_001442855_00893"/>
<sequence>MAIKVQEICFSYGDVPVLKNISFDVSRGEFVSLIGPNGSGKTTLLKVLIRVLTPQKGKVLIFDRDIKSYSRREIARLIGFVPQDNTFAFPYTSLEVVLMGRTPYLKGIGFENRKDLEIALQVMELTNTVDLADKPISALSFGERQRVLIARALAQQPQIILLDEPNAHLDISHQVEIFSLLKSLSIERGVTVIAVSHDLNLISSYSDKVILLSSGEVYAIGKPDFVLTGDNIKNVYGAEVIVDTNPITGSPRITLLPNKIGQFTDKLKIKKGGNHERI</sequence>
<dbReference type="OrthoDB" id="9809450at2"/>
<accession>A0A0S4MZF5</accession>
<evidence type="ECO:0000256" key="1">
    <source>
        <dbReference type="ARBA" id="ARBA00022448"/>
    </source>
</evidence>
<dbReference type="PROSITE" id="PS50893">
    <property type="entry name" value="ABC_TRANSPORTER_2"/>
    <property type="match status" value="1"/>
</dbReference>
<feature type="domain" description="ABC transporter" evidence="6">
    <location>
        <begin position="3"/>
        <end position="239"/>
    </location>
</feature>
<gene>
    <name evidence="7" type="ORF">JGI1_00916</name>
</gene>
<dbReference type="RefSeq" id="WP_140944686.1">
    <property type="nucleotide sequence ID" value="NZ_FAOO01000005.1"/>
</dbReference>
<evidence type="ECO:0000256" key="4">
    <source>
        <dbReference type="ARBA" id="ARBA00022967"/>
    </source>
</evidence>
<organism evidence="7 8">
    <name type="scientific">Candidatus Thermokryptus mobilis</name>
    <dbReference type="NCBI Taxonomy" id="1643428"/>
    <lineage>
        <taxon>Bacteria</taxon>
        <taxon>Pseudomonadati</taxon>
        <taxon>Candidatus Kryptoniota</taxon>
        <taxon>Candidatus Thermokryptus</taxon>
    </lineage>
</organism>
<dbReference type="Proteomes" id="UP000320623">
    <property type="component" value="Unassembled WGS sequence"/>
</dbReference>
<keyword evidence="1" id="KW-0813">Transport</keyword>
<dbReference type="Gene3D" id="3.40.50.300">
    <property type="entry name" value="P-loop containing nucleotide triphosphate hydrolases"/>
    <property type="match status" value="1"/>
</dbReference>
<dbReference type="GO" id="GO:0005524">
    <property type="term" value="F:ATP binding"/>
    <property type="evidence" value="ECO:0007669"/>
    <property type="project" value="UniProtKB-KW"/>
</dbReference>
<dbReference type="InterPro" id="IPR017871">
    <property type="entry name" value="ABC_transporter-like_CS"/>
</dbReference>
<dbReference type="InterPro" id="IPR027417">
    <property type="entry name" value="P-loop_NTPase"/>
</dbReference>
<reference evidence="8" key="1">
    <citation type="submission" date="2015-11" db="EMBL/GenBank/DDBJ databases">
        <authorList>
            <person name="Varghese N."/>
        </authorList>
    </citation>
    <scope>NUCLEOTIDE SEQUENCE [LARGE SCALE GENOMIC DNA]</scope>
</reference>
<dbReference type="PANTHER" id="PTHR42794:SF1">
    <property type="entry name" value="HEMIN IMPORT ATP-BINDING PROTEIN HMUV"/>
    <property type="match status" value="1"/>
</dbReference>
<protein>
    <submittedName>
        <fullName evidence="7">Iron complex transport system ATP-binding protein</fullName>
    </submittedName>
</protein>
<dbReference type="PROSITE" id="PS00211">
    <property type="entry name" value="ABC_TRANSPORTER_1"/>
    <property type="match status" value="1"/>
</dbReference>
<evidence type="ECO:0000256" key="2">
    <source>
        <dbReference type="ARBA" id="ARBA00022741"/>
    </source>
</evidence>
<dbReference type="SMART" id="SM00382">
    <property type="entry name" value="AAA"/>
    <property type="match status" value="1"/>
</dbReference>
<dbReference type="FunFam" id="3.40.50.300:FF:000134">
    <property type="entry name" value="Iron-enterobactin ABC transporter ATP-binding protein"/>
    <property type="match status" value="1"/>
</dbReference>
<dbReference type="GO" id="GO:0016887">
    <property type="term" value="F:ATP hydrolysis activity"/>
    <property type="evidence" value="ECO:0007669"/>
    <property type="project" value="InterPro"/>
</dbReference>
<dbReference type="InterPro" id="IPR003439">
    <property type="entry name" value="ABC_transporter-like_ATP-bd"/>
</dbReference>
<dbReference type="CDD" id="cd03214">
    <property type="entry name" value="ABC_Iron-Siderophores_B12_Hemin"/>
    <property type="match status" value="1"/>
</dbReference>
<dbReference type="Pfam" id="PF00005">
    <property type="entry name" value="ABC_tran"/>
    <property type="match status" value="1"/>
</dbReference>
<name>A0A0S4MZF5_9BACT</name>
<proteinExistence type="predicted"/>
<evidence type="ECO:0000256" key="5">
    <source>
        <dbReference type="ARBA" id="ARBA00037066"/>
    </source>
</evidence>
<evidence type="ECO:0000313" key="8">
    <source>
        <dbReference type="Proteomes" id="UP000320623"/>
    </source>
</evidence>
<keyword evidence="2" id="KW-0547">Nucleotide-binding</keyword>
<dbReference type="AlphaFoldDB" id="A0A0S4MZF5"/>
<keyword evidence="4" id="KW-1278">Translocase</keyword>
<dbReference type="PANTHER" id="PTHR42794">
    <property type="entry name" value="HEMIN IMPORT ATP-BINDING PROTEIN HMUV"/>
    <property type="match status" value="1"/>
</dbReference>
<evidence type="ECO:0000256" key="3">
    <source>
        <dbReference type="ARBA" id="ARBA00022840"/>
    </source>
</evidence>